<dbReference type="InterPro" id="IPR016187">
    <property type="entry name" value="CTDL_fold"/>
</dbReference>
<dbReference type="PANTHER" id="PTHR22803">
    <property type="entry name" value="MANNOSE, PHOSPHOLIPASE, LECTIN RECEPTOR RELATED"/>
    <property type="match status" value="1"/>
</dbReference>
<evidence type="ECO:0000259" key="2">
    <source>
        <dbReference type="PROSITE" id="PS50041"/>
    </source>
</evidence>
<protein>
    <submittedName>
        <fullName evidence="4">C-type lectin lectoxin-Lio3-like</fullName>
    </submittedName>
</protein>
<accession>A0A2R2ML77</accession>
<dbReference type="GeneID" id="106168981"/>
<dbReference type="InterPro" id="IPR001304">
    <property type="entry name" value="C-type_lectin-like"/>
</dbReference>
<evidence type="ECO:0000256" key="1">
    <source>
        <dbReference type="SAM" id="SignalP"/>
    </source>
</evidence>
<dbReference type="RefSeq" id="XP_023930949.1">
    <property type="nucleotide sequence ID" value="XM_024075181.1"/>
</dbReference>
<organism evidence="3 4">
    <name type="scientific">Lingula anatina</name>
    <name type="common">Brachiopod</name>
    <name type="synonym">Lingula unguis</name>
    <dbReference type="NCBI Taxonomy" id="7574"/>
    <lineage>
        <taxon>Eukaryota</taxon>
        <taxon>Metazoa</taxon>
        <taxon>Spiralia</taxon>
        <taxon>Lophotrochozoa</taxon>
        <taxon>Brachiopoda</taxon>
        <taxon>Linguliformea</taxon>
        <taxon>Lingulata</taxon>
        <taxon>Lingulida</taxon>
        <taxon>Linguloidea</taxon>
        <taxon>Lingulidae</taxon>
        <taxon>Lingula</taxon>
    </lineage>
</organism>
<feature type="signal peptide" evidence="1">
    <location>
        <begin position="1"/>
        <end position="19"/>
    </location>
</feature>
<name>A0A2R2ML77_LINAN</name>
<dbReference type="AlphaFoldDB" id="A0A2R2ML77"/>
<reference evidence="4" key="1">
    <citation type="submission" date="2025-08" db="UniProtKB">
        <authorList>
            <consortium name="RefSeq"/>
        </authorList>
    </citation>
    <scope>IDENTIFICATION</scope>
    <source>
        <tissue evidence="4">Gonads</tissue>
    </source>
</reference>
<proteinExistence type="predicted"/>
<dbReference type="InParanoid" id="A0A2R2ML77"/>
<dbReference type="CDD" id="cd00037">
    <property type="entry name" value="CLECT"/>
    <property type="match status" value="1"/>
</dbReference>
<dbReference type="PROSITE" id="PS50041">
    <property type="entry name" value="C_TYPE_LECTIN_2"/>
    <property type="match status" value="1"/>
</dbReference>
<dbReference type="Gene3D" id="3.10.100.10">
    <property type="entry name" value="Mannose-Binding Protein A, subunit A"/>
    <property type="match status" value="1"/>
</dbReference>
<feature type="chain" id="PRO_5015104625" evidence="1">
    <location>
        <begin position="20"/>
        <end position="207"/>
    </location>
</feature>
<sequence length="207" mass="24272">MHICFIIFLFVLLVLGVEGDPRCSQPDSLAVGQKCLLLMNHRQTWQEASHYCKNQGGGLAAIENREMDQSVRNVLKNYTQDFWIGAYSKKRWFWADSGQELQWTSWGPNEPNNNGHVEDRVMLWRQFRYDWNDEEANKLGVHRVREGHWEKSSAVCEFTNVDKCPDTTKCSYGHHFNGSCYCLELRPYSSRKHGFTWDMARTFCLFC</sequence>
<dbReference type="InterPro" id="IPR050111">
    <property type="entry name" value="C-type_lectin/snaclec_domain"/>
</dbReference>
<dbReference type="Proteomes" id="UP000085678">
    <property type="component" value="Unplaced"/>
</dbReference>
<evidence type="ECO:0000313" key="3">
    <source>
        <dbReference type="Proteomes" id="UP000085678"/>
    </source>
</evidence>
<dbReference type="KEGG" id="lak:106168981"/>
<dbReference type="OrthoDB" id="6339209at2759"/>
<feature type="domain" description="C-type lectin" evidence="2">
    <location>
        <begin position="31"/>
        <end position="138"/>
    </location>
</feature>
<dbReference type="InterPro" id="IPR016186">
    <property type="entry name" value="C-type_lectin-like/link_sf"/>
</dbReference>
<gene>
    <name evidence="4" type="primary">LOC106168981</name>
</gene>
<dbReference type="Pfam" id="PF00059">
    <property type="entry name" value="Lectin_C"/>
    <property type="match status" value="1"/>
</dbReference>
<keyword evidence="1" id="KW-0732">Signal</keyword>
<keyword evidence="3" id="KW-1185">Reference proteome</keyword>
<evidence type="ECO:0000313" key="4">
    <source>
        <dbReference type="RefSeq" id="XP_023930949.1"/>
    </source>
</evidence>
<dbReference type="SUPFAM" id="SSF56436">
    <property type="entry name" value="C-type lectin-like"/>
    <property type="match status" value="1"/>
</dbReference>
<dbReference type="SMART" id="SM00034">
    <property type="entry name" value="CLECT"/>
    <property type="match status" value="1"/>
</dbReference>